<keyword evidence="7" id="KW-0240">DNA-directed RNA polymerase</keyword>
<dbReference type="SUPFAM" id="SSF88946">
    <property type="entry name" value="Sigma2 domain of RNA polymerase sigma factors"/>
    <property type="match status" value="1"/>
</dbReference>
<proteinExistence type="inferred from homology"/>
<dbReference type="PANTHER" id="PTHR43133:SF46">
    <property type="entry name" value="RNA POLYMERASE SIGMA-70 FACTOR ECF SUBFAMILY"/>
    <property type="match status" value="1"/>
</dbReference>
<dbReference type="InterPro" id="IPR013324">
    <property type="entry name" value="RNA_pol_sigma_r3/r4-like"/>
</dbReference>
<evidence type="ECO:0000313" key="8">
    <source>
        <dbReference type="Proteomes" id="UP000321436"/>
    </source>
</evidence>
<accession>A0A512RF85</accession>
<dbReference type="InterPro" id="IPR013249">
    <property type="entry name" value="RNA_pol_sigma70_r4_t2"/>
</dbReference>
<evidence type="ECO:0000256" key="2">
    <source>
        <dbReference type="ARBA" id="ARBA00023015"/>
    </source>
</evidence>
<dbReference type="InterPro" id="IPR007627">
    <property type="entry name" value="RNA_pol_sigma70_r2"/>
</dbReference>
<sequence>MLDLQSFERIFKEHHAHCLAFAIHYTGDPYEAEEVVQLVFSQIWEKRAGIAISGSERSYLFTAIRNTAISQWRKQNVRAAKEDAFGKMQDVEVHMSLQARELEGKLHRALEKLPERCREVFLLSRKQQLKYAEIATVMNISVKTVENQMGKALKILHQELREYLPLIFF</sequence>
<comment type="caution">
    <text evidence="7">The sequence shown here is derived from an EMBL/GenBank/DDBJ whole genome shotgun (WGS) entry which is preliminary data.</text>
</comment>
<protein>
    <submittedName>
        <fullName evidence="7">DNA-directed RNA polymerase sigma-70 factor</fullName>
    </submittedName>
</protein>
<dbReference type="NCBIfam" id="TIGR02985">
    <property type="entry name" value="Sig70_bacteroi1"/>
    <property type="match status" value="1"/>
</dbReference>
<dbReference type="GO" id="GO:0016987">
    <property type="term" value="F:sigma factor activity"/>
    <property type="evidence" value="ECO:0007669"/>
    <property type="project" value="UniProtKB-KW"/>
</dbReference>
<feature type="domain" description="RNA polymerase sigma-70 region 2" evidence="5">
    <location>
        <begin position="11"/>
        <end position="76"/>
    </location>
</feature>
<dbReference type="GO" id="GO:0003677">
    <property type="term" value="F:DNA binding"/>
    <property type="evidence" value="ECO:0007669"/>
    <property type="project" value="InterPro"/>
</dbReference>
<feature type="domain" description="RNA polymerase sigma factor 70 region 4 type 2" evidence="6">
    <location>
        <begin position="105"/>
        <end position="155"/>
    </location>
</feature>
<dbReference type="AlphaFoldDB" id="A0A512RF85"/>
<dbReference type="Pfam" id="PF08281">
    <property type="entry name" value="Sigma70_r4_2"/>
    <property type="match status" value="1"/>
</dbReference>
<dbReference type="Gene3D" id="1.10.1740.10">
    <property type="match status" value="1"/>
</dbReference>
<keyword evidence="3" id="KW-0731">Sigma factor</keyword>
<evidence type="ECO:0000259" key="6">
    <source>
        <dbReference type="Pfam" id="PF08281"/>
    </source>
</evidence>
<dbReference type="Gene3D" id="1.10.10.10">
    <property type="entry name" value="Winged helix-like DNA-binding domain superfamily/Winged helix DNA-binding domain"/>
    <property type="match status" value="1"/>
</dbReference>
<keyword evidence="2" id="KW-0805">Transcription regulation</keyword>
<dbReference type="PANTHER" id="PTHR43133">
    <property type="entry name" value="RNA POLYMERASE ECF-TYPE SIGMA FACTO"/>
    <property type="match status" value="1"/>
</dbReference>
<dbReference type="InterPro" id="IPR036388">
    <property type="entry name" value="WH-like_DNA-bd_sf"/>
</dbReference>
<evidence type="ECO:0000256" key="3">
    <source>
        <dbReference type="ARBA" id="ARBA00023082"/>
    </source>
</evidence>
<dbReference type="CDD" id="cd06171">
    <property type="entry name" value="Sigma70_r4"/>
    <property type="match status" value="1"/>
</dbReference>
<dbReference type="SUPFAM" id="SSF88659">
    <property type="entry name" value="Sigma3 and sigma4 domains of RNA polymerase sigma factors"/>
    <property type="match status" value="1"/>
</dbReference>
<dbReference type="InterPro" id="IPR039425">
    <property type="entry name" value="RNA_pol_sigma-70-like"/>
</dbReference>
<dbReference type="OrthoDB" id="1524077at2"/>
<gene>
    <name evidence="7" type="ORF">CCY01nite_06390</name>
</gene>
<reference evidence="7 8" key="1">
    <citation type="submission" date="2019-07" db="EMBL/GenBank/DDBJ databases">
        <title>Whole genome shotgun sequence of Chitinophaga cymbidii NBRC 109752.</title>
        <authorList>
            <person name="Hosoyama A."/>
            <person name="Uohara A."/>
            <person name="Ohji S."/>
            <person name="Ichikawa N."/>
        </authorList>
    </citation>
    <scope>NUCLEOTIDE SEQUENCE [LARGE SCALE GENOMIC DNA]</scope>
    <source>
        <strain evidence="7 8">NBRC 109752</strain>
    </source>
</reference>
<dbReference type="EMBL" id="BKAU01000001">
    <property type="protein sequence ID" value="GEP94379.1"/>
    <property type="molecule type" value="Genomic_DNA"/>
</dbReference>
<dbReference type="InterPro" id="IPR013325">
    <property type="entry name" value="RNA_pol_sigma_r2"/>
</dbReference>
<evidence type="ECO:0000259" key="5">
    <source>
        <dbReference type="Pfam" id="PF04542"/>
    </source>
</evidence>
<keyword evidence="4" id="KW-0804">Transcription</keyword>
<evidence type="ECO:0000256" key="4">
    <source>
        <dbReference type="ARBA" id="ARBA00023163"/>
    </source>
</evidence>
<dbReference type="InterPro" id="IPR014327">
    <property type="entry name" value="RNA_pol_sigma70_bacteroid"/>
</dbReference>
<evidence type="ECO:0000256" key="1">
    <source>
        <dbReference type="ARBA" id="ARBA00010641"/>
    </source>
</evidence>
<comment type="similarity">
    <text evidence="1">Belongs to the sigma-70 factor family. ECF subfamily.</text>
</comment>
<organism evidence="7 8">
    <name type="scientific">Chitinophaga cymbidii</name>
    <dbReference type="NCBI Taxonomy" id="1096750"/>
    <lineage>
        <taxon>Bacteria</taxon>
        <taxon>Pseudomonadati</taxon>
        <taxon>Bacteroidota</taxon>
        <taxon>Chitinophagia</taxon>
        <taxon>Chitinophagales</taxon>
        <taxon>Chitinophagaceae</taxon>
        <taxon>Chitinophaga</taxon>
    </lineage>
</organism>
<dbReference type="GO" id="GO:0000428">
    <property type="term" value="C:DNA-directed RNA polymerase complex"/>
    <property type="evidence" value="ECO:0007669"/>
    <property type="project" value="UniProtKB-KW"/>
</dbReference>
<dbReference type="NCBIfam" id="TIGR02937">
    <property type="entry name" value="sigma70-ECF"/>
    <property type="match status" value="1"/>
</dbReference>
<dbReference type="GO" id="GO:0006352">
    <property type="term" value="P:DNA-templated transcription initiation"/>
    <property type="evidence" value="ECO:0007669"/>
    <property type="project" value="InterPro"/>
</dbReference>
<dbReference type="InterPro" id="IPR014284">
    <property type="entry name" value="RNA_pol_sigma-70_dom"/>
</dbReference>
<keyword evidence="8" id="KW-1185">Reference proteome</keyword>
<dbReference type="Pfam" id="PF04542">
    <property type="entry name" value="Sigma70_r2"/>
    <property type="match status" value="1"/>
</dbReference>
<evidence type="ECO:0000313" key="7">
    <source>
        <dbReference type="EMBL" id="GEP94379.1"/>
    </source>
</evidence>
<dbReference type="Proteomes" id="UP000321436">
    <property type="component" value="Unassembled WGS sequence"/>
</dbReference>
<name>A0A512RF85_9BACT</name>
<dbReference type="RefSeq" id="WP_146857855.1">
    <property type="nucleotide sequence ID" value="NZ_BKAU01000001.1"/>
</dbReference>